<dbReference type="AlphaFoldDB" id="A0A0B0MVV4"/>
<keyword evidence="1" id="KW-0472">Membrane</keyword>
<accession>A0A0B0MVV4</accession>
<gene>
    <name evidence="2" type="ORF">F383_29725</name>
</gene>
<reference evidence="3" key="1">
    <citation type="submission" date="2014-09" db="EMBL/GenBank/DDBJ databases">
        <authorList>
            <person name="Mudge J."/>
            <person name="Ramaraj T."/>
            <person name="Lindquist I.E."/>
            <person name="Bharti A.K."/>
            <person name="Sundararajan A."/>
            <person name="Cameron C.T."/>
            <person name="Woodward J.E."/>
            <person name="May G.D."/>
            <person name="Brubaker C."/>
            <person name="Broadhvest J."/>
            <person name="Wilkins T.A."/>
        </authorList>
    </citation>
    <scope>NUCLEOTIDE SEQUENCE</scope>
    <source>
        <strain evidence="3">cv. AKA8401</strain>
    </source>
</reference>
<evidence type="ECO:0000313" key="2">
    <source>
        <dbReference type="EMBL" id="KHG04502.1"/>
    </source>
</evidence>
<protein>
    <submittedName>
        <fullName evidence="2">Uncharacterized protein</fullName>
    </submittedName>
</protein>
<dbReference type="EMBL" id="JRRC01412573">
    <property type="protein sequence ID" value="KHG04502.1"/>
    <property type="molecule type" value="Genomic_DNA"/>
</dbReference>
<proteinExistence type="predicted"/>
<keyword evidence="1" id="KW-0812">Transmembrane</keyword>
<dbReference type="Proteomes" id="UP000032142">
    <property type="component" value="Unassembled WGS sequence"/>
</dbReference>
<organism evidence="2 3">
    <name type="scientific">Gossypium arboreum</name>
    <name type="common">Tree cotton</name>
    <name type="synonym">Gossypium nanking</name>
    <dbReference type="NCBI Taxonomy" id="29729"/>
    <lineage>
        <taxon>Eukaryota</taxon>
        <taxon>Viridiplantae</taxon>
        <taxon>Streptophyta</taxon>
        <taxon>Embryophyta</taxon>
        <taxon>Tracheophyta</taxon>
        <taxon>Spermatophyta</taxon>
        <taxon>Magnoliopsida</taxon>
        <taxon>eudicotyledons</taxon>
        <taxon>Gunneridae</taxon>
        <taxon>Pentapetalae</taxon>
        <taxon>rosids</taxon>
        <taxon>malvids</taxon>
        <taxon>Malvales</taxon>
        <taxon>Malvaceae</taxon>
        <taxon>Malvoideae</taxon>
        <taxon>Gossypium</taxon>
    </lineage>
</organism>
<evidence type="ECO:0000313" key="3">
    <source>
        <dbReference type="Proteomes" id="UP000032142"/>
    </source>
</evidence>
<feature type="transmembrane region" description="Helical" evidence="1">
    <location>
        <begin position="6"/>
        <end position="24"/>
    </location>
</feature>
<comment type="caution">
    <text evidence="2">The sequence shown here is derived from an EMBL/GenBank/DDBJ whole genome shotgun (WGS) entry which is preliminary data.</text>
</comment>
<feature type="transmembrane region" description="Helical" evidence="1">
    <location>
        <begin position="36"/>
        <end position="61"/>
    </location>
</feature>
<keyword evidence="1" id="KW-1133">Transmembrane helix</keyword>
<name>A0A0B0MVV4_GOSAR</name>
<sequence>MLPIVHFILSFVYLFFLLIFLFLFKSNLATIFALHFRTLSIFLDCQFSYCSLLALFLHWLLSPLWPNPTWPSLMCNR</sequence>
<evidence type="ECO:0000256" key="1">
    <source>
        <dbReference type="SAM" id="Phobius"/>
    </source>
</evidence>
<keyword evidence="3" id="KW-1185">Reference proteome</keyword>